<dbReference type="NCBIfam" id="NF033855">
    <property type="entry name" value="tRNA_MNMC2"/>
    <property type="match status" value="1"/>
</dbReference>
<dbReference type="GO" id="GO:0004808">
    <property type="term" value="F:tRNA (5-methylaminomethyl-2-thiouridylate)(34)-methyltransferase activity"/>
    <property type="evidence" value="ECO:0007669"/>
    <property type="project" value="InterPro"/>
</dbReference>
<name>A0A9X1I004_9FLAO</name>
<keyword evidence="3" id="KW-1185">Reference proteome</keyword>
<sequence>MKREIIITADGSTTIHIPEWNEQYHSKHGAIQEAYHVFIKYGLNYFHDKYCHSERVTESHPIDVTPSAVEFYIKEDGVTPSAVEEHKNINNSVSILEIGFGTGLNAFITLFEAEKLNLKIDYFGVEGYPVAVNEVEKLNYAQEIQKSEEIFKEIHKVSWEEKHDITPYFSLVKQEKFFDAIEYENAFNIIYFDAFGARVQPELWTEAIFQKMYKALKNNGVLVTYAAKGSVRRAMQAVGFLVEKLPGPPGKREMLRATKHSRRIP</sequence>
<reference evidence="2" key="1">
    <citation type="submission" date="2021-10" db="EMBL/GenBank/DDBJ databases">
        <title>Tamlana sargassums sp. nov., and Tamlana laminarinivorans sp. nov., two new bacteria isolated from the brown alga.</title>
        <authorList>
            <person name="Li J."/>
        </authorList>
    </citation>
    <scope>NUCLEOTIDE SEQUENCE</scope>
    <source>
        <strain evidence="2">PT2-4</strain>
    </source>
</reference>
<dbReference type="Gene3D" id="3.40.50.150">
    <property type="entry name" value="Vaccinia Virus protein VP39"/>
    <property type="match status" value="1"/>
</dbReference>
<accession>A0A9X1I004</accession>
<dbReference type="RefSeq" id="WP_226543383.1">
    <property type="nucleotide sequence ID" value="NZ_JAJAPW010000003.1"/>
</dbReference>
<dbReference type="InterPro" id="IPR047785">
    <property type="entry name" value="tRNA_MNMC2"/>
</dbReference>
<dbReference type="PANTHER" id="PTHR39963">
    <property type="entry name" value="SLL0983 PROTEIN"/>
    <property type="match status" value="1"/>
</dbReference>
<evidence type="ECO:0000313" key="2">
    <source>
        <dbReference type="EMBL" id="MCB4798925.1"/>
    </source>
</evidence>
<dbReference type="EMBL" id="JAJAPW010000003">
    <property type="protein sequence ID" value="MCB4798925.1"/>
    <property type="molecule type" value="Genomic_DNA"/>
</dbReference>
<comment type="caution">
    <text evidence="2">The sequence shown here is derived from an EMBL/GenBank/DDBJ whole genome shotgun (WGS) entry which is preliminary data.</text>
</comment>
<dbReference type="Proteomes" id="UP001139199">
    <property type="component" value="Unassembled WGS sequence"/>
</dbReference>
<protein>
    <submittedName>
        <fullName evidence="2">tRNA (5-methylaminomethyl-2-thiouridine)(34)-methyltransferase MnmD</fullName>
    </submittedName>
</protein>
<dbReference type="GO" id="GO:0016645">
    <property type="term" value="F:oxidoreductase activity, acting on the CH-NH group of donors"/>
    <property type="evidence" value="ECO:0007669"/>
    <property type="project" value="InterPro"/>
</dbReference>
<gene>
    <name evidence="2" type="primary">mnmD</name>
    <name evidence="2" type="ORF">LG649_08710</name>
</gene>
<evidence type="ECO:0000313" key="3">
    <source>
        <dbReference type="Proteomes" id="UP001139199"/>
    </source>
</evidence>
<organism evidence="2 3">
    <name type="scientific">Neotamlana laminarinivorans</name>
    <dbReference type="NCBI Taxonomy" id="2883124"/>
    <lineage>
        <taxon>Bacteria</taxon>
        <taxon>Pseudomonadati</taxon>
        <taxon>Bacteroidota</taxon>
        <taxon>Flavobacteriia</taxon>
        <taxon>Flavobacteriales</taxon>
        <taxon>Flavobacteriaceae</taxon>
        <taxon>Neotamlana</taxon>
    </lineage>
</organism>
<dbReference type="InterPro" id="IPR029063">
    <property type="entry name" value="SAM-dependent_MTases_sf"/>
</dbReference>
<feature type="domain" description="MnmC-like methyltransferase" evidence="1">
    <location>
        <begin position="182"/>
        <end position="259"/>
    </location>
</feature>
<dbReference type="InterPro" id="IPR008471">
    <property type="entry name" value="MnmC-like_methylTransf"/>
</dbReference>
<dbReference type="AlphaFoldDB" id="A0A9X1I004"/>
<proteinExistence type="predicted"/>
<dbReference type="PANTHER" id="PTHR39963:SF1">
    <property type="entry name" value="MNMC-LIKE METHYLTRANSFERASE DOMAIN-CONTAINING PROTEIN"/>
    <property type="match status" value="1"/>
</dbReference>
<evidence type="ECO:0000259" key="1">
    <source>
        <dbReference type="Pfam" id="PF05430"/>
    </source>
</evidence>
<dbReference type="Pfam" id="PF05430">
    <property type="entry name" value="Methyltransf_30"/>
    <property type="match status" value="1"/>
</dbReference>
<dbReference type="SUPFAM" id="SSF53335">
    <property type="entry name" value="S-adenosyl-L-methionine-dependent methyltransferases"/>
    <property type="match status" value="1"/>
</dbReference>